<dbReference type="Proteomes" id="UP000735302">
    <property type="component" value="Unassembled WGS sequence"/>
</dbReference>
<comment type="caution">
    <text evidence="3">The sequence shown here is derived from an EMBL/GenBank/DDBJ whole genome shotgun (WGS) entry which is preliminary data.</text>
</comment>
<evidence type="ECO:0000313" key="4">
    <source>
        <dbReference type="Proteomes" id="UP000735302"/>
    </source>
</evidence>
<proteinExistence type="predicted"/>
<evidence type="ECO:0000256" key="2">
    <source>
        <dbReference type="SAM" id="MobiDB-lite"/>
    </source>
</evidence>
<keyword evidence="4" id="KW-1185">Reference proteome</keyword>
<gene>
    <name evidence="3" type="ORF">PoB_004793700</name>
</gene>
<protein>
    <recommendedName>
        <fullName evidence="5">Centromere protein Q</fullName>
    </recommendedName>
</protein>
<dbReference type="AlphaFoldDB" id="A0AAV4BPY8"/>
<feature type="region of interest" description="Disordered" evidence="2">
    <location>
        <begin position="1"/>
        <end position="38"/>
    </location>
</feature>
<keyword evidence="1" id="KW-0175">Coiled coil</keyword>
<evidence type="ECO:0008006" key="5">
    <source>
        <dbReference type="Google" id="ProtNLM"/>
    </source>
</evidence>
<feature type="coiled-coil region" evidence="1">
    <location>
        <begin position="101"/>
        <end position="139"/>
    </location>
</feature>
<organism evidence="3 4">
    <name type="scientific">Plakobranchus ocellatus</name>
    <dbReference type="NCBI Taxonomy" id="259542"/>
    <lineage>
        <taxon>Eukaryota</taxon>
        <taxon>Metazoa</taxon>
        <taxon>Spiralia</taxon>
        <taxon>Lophotrochozoa</taxon>
        <taxon>Mollusca</taxon>
        <taxon>Gastropoda</taxon>
        <taxon>Heterobranchia</taxon>
        <taxon>Euthyneura</taxon>
        <taxon>Panpulmonata</taxon>
        <taxon>Sacoglossa</taxon>
        <taxon>Placobranchoidea</taxon>
        <taxon>Plakobranchidae</taxon>
        <taxon>Plakobranchus</taxon>
    </lineage>
</organism>
<sequence>MAVSRNTSEGGRRQRKPKTGPQHRKISEKATSKWQPIPAGLKRASMLMLDDACSQFKNSSTEGDEMLKYIKNSFSQALTALRVPDKKWTSEKDLKTSVDWLRAESDRLESLENSLNNTLQQETRKVKALKAKTQQLQTTVIDDHREDSDIEIHPILTNLSEI</sequence>
<name>A0AAV4BPY8_9GAST</name>
<feature type="compositionally biased region" description="Basic residues" evidence="2">
    <location>
        <begin position="13"/>
        <end position="24"/>
    </location>
</feature>
<reference evidence="3 4" key="1">
    <citation type="journal article" date="2021" name="Elife">
        <title>Chloroplast acquisition without the gene transfer in kleptoplastic sea slugs, Plakobranchus ocellatus.</title>
        <authorList>
            <person name="Maeda T."/>
            <person name="Takahashi S."/>
            <person name="Yoshida T."/>
            <person name="Shimamura S."/>
            <person name="Takaki Y."/>
            <person name="Nagai Y."/>
            <person name="Toyoda A."/>
            <person name="Suzuki Y."/>
            <person name="Arimoto A."/>
            <person name="Ishii H."/>
            <person name="Satoh N."/>
            <person name="Nishiyama T."/>
            <person name="Hasebe M."/>
            <person name="Maruyama T."/>
            <person name="Minagawa J."/>
            <person name="Obokata J."/>
            <person name="Shigenobu S."/>
        </authorList>
    </citation>
    <scope>NUCLEOTIDE SEQUENCE [LARGE SCALE GENOMIC DNA]</scope>
</reference>
<evidence type="ECO:0000256" key="1">
    <source>
        <dbReference type="SAM" id="Coils"/>
    </source>
</evidence>
<accession>A0AAV4BPY8</accession>
<dbReference type="EMBL" id="BLXT01005253">
    <property type="protein sequence ID" value="GFO21432.1"/>
    <property type="molecule type" value="Genomic_DNA"/>
</dbReference>
<evidence type="ECO:0000313" key="3">
    <source>
        <dbReference type="EMBL" id="GFO21432.1"/>
    </source>
</evidence>